<keyword evidence="4 6" id="KW-1133">Transmembrane helix</keyword>
<feature type="transmembrane region" description="Helical" evidence="6">
    <location>
        <begin position="461"/>
        <end position="482"/>
    </location>
</feature>
<accession>V4HQ43</accession>
<comment type="subcellular location">
    <subcellularLocation>
        <location evidence="1">Cell membrane</location>
        <topology evidence="1">Multi-pass membrane protein</topology>
    </subcellularLocation>
</comment>
<evidence type="ECO:0000256" key="3">
    <source>
        <dbReference type="ARBA" id="ARBA00022692"/>
    </source>
</evidence>
<dbReference type="GO" id="GO:0005886">
    <property type="term" value="C:plasma membrane"/>
    <property type="evidence" value="ECO:0007669"/>
    <property type="project" value="UniProtKB-SubCell"/>
</dbReference>
<evidence type="ECO:0000256" key="6">
    <source>
        <dbReference type="SAM" id="Phobius"/>
    </source>
</evidence>
<keyword evidence="5 6" id="KW-0472">Membrane</keyword>
<keyword evidence="3 6" id="KW-0812">Transmembrane</keyword>
<dbReference type="PANTHER" id="PTHR30250:SF27">
    <property type="entry name" value="POLYSACCHARIDE BIOSYNTHESIS PROTEIN"/>
    <property type="match status" value="1"/>
</dbReference>
<dbReference type="STRING" id="1324957.K933_00687"/>
<dbReference type="Pfam" id="PF01943">
    <property type="entry name" value="Polysacc_synt"/>
    <property type="match status" value="1"/>
</dbReference>
<feature type="transmembrane region" description="Helical" evidence="6">
    <location>
        <begin position="167"/>
        <end position="185"/>
    </location>
</feature>
<comment type="caution">
    <text evidence="7">The sequence shown here is derived from an EMBL/GenBank/DDBJ whole genome shotgun (WGS) entry which is preliminary data.</text>
</comment>
<dbReference type="eggNOG" id="arCOG02209">
    <property type="taxonomic scope" value="Archaea"/>
</dbReference>
<name>V4HQ43_9EURY</name>
<keyword evidence="8" id="KW-1185">Reference proteome</keyword>
<dbReference type="RefSeq" id="WP_023392738.1">
    <property type="nucleotide sequence ID" value="NZ_ASGZ01000002.1"/>
</dbReference>
<evidence type="ECO:0000256" key="5">
    <source>
        <dbReference type="ARBA" id="ARBA00023136"/>
    </source>
</evidence>
<dbReference type="AlphaFoldDB" id="V4HQ43"/>
<feature type="transmembrane region" description="Helical" evidence="6">
    <location>
        <begin position="49"/>
        <end position="70"/>
    </location>
</feature>
<feature type="transmembrane region" description="Helical" evidence="6">
    <location>
        <begin position="254"/>
        <end position="285"/>
    </location>
</feature>
<feature type="transmembrane region" description="Helical" evidence="6">
    <location>
        <begin position="315"/>
        <end position="339"/>
    </location>
</feature>
<dbReference type="EMBL" id="ASGZ01000002">
    <property type="protein sequence ID" value="ESP90034.1"/>
    <property type="molecule type" value="Genomic_DNA"/>
</dbReference>
<evidence type="ECO:0000313" key="7">
    <source>
        <dbReference type="EMBL" id="ESP90034.1"/>
    </source>
</evidence>
<feature type="transmembrane region" description="Helical" evidence="6">
    <location>
        <begin position="345"/>
        <end position="370"/>
    </location>
</feature>
<evidence type="ECO:0000256" key="1">
    <source>
        <dbReference type="ARBA" id="ARBA00004651"/>
    </source>
</evidence>
<evidence type="ECO:0000256" key="4">
    <source>
        <dbReference type="ARBA" id="ARBA00022989"/>
    </source>
</evidence>
<feature type="transmembrane region" description="Helical" evidence="6">
    <location>
        <begin position="91"/>
        <end position="115"/>
    </location>
</feature>
<keyword evidence="2" id="KW-1003">Cell membrane</keyword>
<gene>
    <name evidence="7" type="ORF">K933_00687</name>
</gene>
<dbReference type="InterPro" id="IPR050833">
    <property type="entry name" value="Poly_Biosynth_Transport"/>
</dbReference>
<dbReference type="Proteomes" id="UP000017840">
    <property type="component" value="Unassembled WGS sequence"/>
</dbReference>
<dbReference type="InterPro" id="IPR002797">
    <property type="entry name" value="Polysacc_synth"/>
</dbReference>
<evidence type="ECO:0000256" key="2">
    <source>
        <dbReference type="ARBA" id="ARBA00022475"/>
    </source>
</evidence>
<feature type="transmembrane region" description="Helical" evidence="6">
    <location>
        <begin position="191"/>
        <end position="210"/>
    </location>
</feature>
<feature type="transmembrane region" description="Helical" evidence="6">
    <location>
        <begin position="231"/>
        <end position="248"/>
    </location>
</feature>
<evidence type="ECO:0000313" key="8">
    <source>
        <dbReference type="Proteomes" id="UP000017840"/>
    </source>
</evidence>
<protein>
    <submittedName>
        <fullName evidence="7">Polysaccharide biosynthesis protein</fullName>
    </submittedName>
</protein>
<feature type="transmembrane region" description="Helical" evidence="6">
    <location>
        <begin position="391"/>
        <end position="416"/>
    </location>
</feature>
<dbReference type="CDD" id="cd13128">
    <property type="entry name" value="MATE_Wzx_like"/>
    <property type="match status" value="1"/>
</dbReference>
<feature type="transmembrane region" description="Helical" evidence="6">
    <location>
        <begin position="436"/>
        <end position="454"/>
    </location>
</feature>
<dbReference type="OrthoDB" id="19148at2157"/>
<organism evidence="7 8">
    <name type="scientific">Candidatus Halobonum tyrrellensis G22</name>
    <dbReference type="NCBI Taxonomy" id="1324957"/>
    <lineage>
        <taxon>Archaea</taxon>
        <taxon>Methanobacteriati</taxon>
        <taxon>Methanobacteriota</taxon>
        <taxon>Stenosarchaea group</taxon>
        <taxon>Halobacteria</taxon>
        <taxon>Halobacteriales</taxon>
        <taxon>Haloferacaceae</taxon>
        <taxon>Candidatus Halobonum</taxon>
    </lineage>
</organism>
<reference evidence="7 8" key="1">
    <citation type="journal article" date="2013" name="Genome Announc.">
        <title>Draft Genome Sequence of 'Candidatus Halobonum tyrrellensis' Strain G22, Isolated from the Hypersaline Waters of Lake Tyrrell, Australia.</title>
        <authorList>
            <person name="Ugalde J.A."/>
            <person name="Narasingarao P."/>
            <person name="Kuo S."/>
            <person name="Podell S."/>
            <person name="Allen E.E."/>
        </authorList>
    </citation>
    <scope>NUCLEOTIDE SEQUENCE [LARGE SCALE GENOMIC DNA]</scope>
    <source>
        <strain evidence="7 8">G22</strain>
    </source>
</reference>
<proteinExistence type="predicted"/>
<dbReference type="PANTHER" id="PTHR30250">
    <property type="entry name" value="PST FAMILY PREDICTED COLANIC ACID TRANSPORTER"/>
    <property type="match status" value="1"/>
</dbReference>
<sequence length="509" mass="54599">MSDEEDADSESSLGSVSKGAGLFLGGDGFSRAVGLVTNLILTRTLGTSLYGIFSYTTTLFSLFMVFTRLGGNKSMLRFLPEYEDDTRTQSVMLGLAYGTSIVASVLVTAVVFYLAPFISSVTLDDPLFVDVLRVASFVLPFNTLANVTTSVFKSMEKMEYDVVVSSVARPILRLVFVGGAVLLGYSVVGAAAGFVVMGALTFGVGLAILIRRSPFGVGTVRRPSTPELKEYYNYSLPLTFNQLGGFLYNRTDILMVGFFLSSSAVGIYNVSVTVATILSLPLVAFNQLFPPIASRLYHNDELDELEDLYGTVTRWIFTLSLCPAIAALLYSGDVLAVFGEGFTRGSVVLSLFVFSQVTNCFVGPSGYLLMMSDHQYLTLVNQLASGVLNAVLNYVLILEFGLIGAAIATSAVLAGINVLRIVEVWYLEGLLPYDRTFLKPVAAGAVAAGVMYAVSLLLDQYALLVVGGAAGAVAYAAVLYLLGFEQEELDLLAGVVPSERLSRLLTDRS</sequence>